<evidence type="ECO:0000256" key="2">
    <source>
        <dbReference type="ARBA" id="ARBA00022448"/>
    </source>
</evidence>
<dbReference type="PANTHER" id="PTHR43738">
    <property type="entry name" value="ABC TRANSPORTER, MEMBRANE PROTEIN"/>
    <property type="match status" value="1"/>
</dbReference>
<keyword evidence="6 7" id="KW-0472">Membrane</keyword>
<name>A0A420G0J6_9SPHI</name>
<comment type="caution">
    <text evidence="9">The sequence shown here is derived from an EMBL/GenBank/DDBJ whole genome shotgun (WGS) entry which is preliminary data.</text>
</comment>
<feature type="transmembrane region" description="Helical" evidence="7">
    <location>
        <begin position="311"/>
        <end position="332"/>
    </location>
</feature>
<evidence type="ECO:0000256" key="1">
    <source>
        <dbReference type="ARBA" id="ARBA00004651"/>
    </source>
</evidence>
<evidence type="ECO:0000259" key="8">
    <source>
        <dbReference type="Pfam" id="PF02687"/>
    </source>
</evidence>
<dbReference type="Proteomes" id="UP000286402">
    <property type="component" value="Unassembled WGS sequence"/>
</dbReference>
<evidence type="ECO:0000256" key="3">
    <source>
        <dbReference type="ARBA" id="ARBA00022475"/>
    </source>
</evidence>
<dbReference type="PANTHER" id="PTHR43738:SF1">
    <property type="entry name" value="HEMIN TRANSPORT SYSTEM PERMEASE PROTEIN HRTB-RELATED"/>
    <property type="match status" value="1"/>
</dbReference>
<feature type="transmembrane region" description="Helical" evidence="7">
    <location>
        <begin position="259"/>
        <end position="279"/>
    </location>
</feature>
<dbReference type="InterPro" id="IPR003838">
    <property type="entry name" value="ABC3_permease_C"/>
</dbReference>
<keyword evidence="4 7" id="KW-0812">Transmembrane</keyword>
<evidence type="ECO:0000256" key="4">
    <source>
        <dbReference type="ARBA" id="ARBA00022692"/>
    </source>
</evidence>
<dbReference type="GO" id="GO:0005886">
    <property type="term" value="C:plasma membrane"/>
    <property type="evidence" value="ECO:0007669"/>
    <property type="project" value="UniProtKB-SubCell"/>
</dbReference>
<protein>
    <submittedName>
        <fullName evidence="9">ABC transporter permease</fullName>
    </submittedName>
</protein>
<evidence type="ECO:0000313" key="9">
    <source>
        <dbReference type="EMBL" id="RKF38711.1"/>
    </source>
</evidence>
<keyword evidence="5 7" id="KW-1133">Transmembrane helix</keyword>
<proteinExistence type="predicted"/>
<gene>
    <name evidence="9" type="ORF">BCY89_26990</name>
</gene>
<keyword evidence="3" id="KW-1003">Cell membrane</keyword>
<dbReference type="Pfam" id="PF02687">
    <property type="entry name" value="FtsX"/>
    <property type="match status" value="1"/>
</dbReference>
<accession>A0A420G0J6</accession>
<organism evidence="9 10">
    <name type="scientific">Sphingobacterium siyangense</name>
    <dbReference type="NCBI Taxonomy" id="459529"/>
    <lineage>
        <taxon>Bacteria</taxon>
        <taxon>Pseudomonadati</taxon>
        <taxon>Bacteroidota</taxon>
        <taxon>Sphingobacteriia</taxon>
        <taxon>Sphingobacteriales</taxon>
        <taxon>Sphingobacteriaceae</taxon>
        <taxon>Sphingobacterium</taxon>
    </lineage>
</organism>
<feature type="domain" description="ABC3 transporter permease C-terminal" evidence="8">
    <location>
        <begin position="261"/>
        <end position="373"/>
    </location>
</feature>
<evidence type="ECO:0000313" key="10">
    <source>
        <dbReference type="Proteomes" id="UP000286402"/>
    </source>
</evidence>
<dbReference type="EMBL" id="MCAQ01000007">
    <property type="protein sequence ID" value="RKF38711.1"/>
    <property type="molecule type" value="Genomic_DNA"/>
</dbReference>
<dbReference type="InterPro" id="IPR051125">
    <property type="entry name" value="ABC-4/HrtB_transporter"/>
</dbReference>
<keyword evidence="2" id="KW-0813">Transport</keyword>
<evidence type="ECO:0000256" key="5">
    <source>
        <dbReference type="ARBA" id="ARBA00022989"/>
    </source>
</evidence>
<dbReference type="AlphaFoldDB" id="A0A420G0J6"/>
<sequence length="379" mass="41048">MFSTALKFMRYDRAKSIGIIIGIVISVFLIGQQLGILTFLTGMMGGLVDNSRSDIGQIWVVDNITQNANELAKIDEGLVREIRSIDGVANTYPVVVANASVKFNNGKTGSVILVGSEAPLFVAGPRRSLIQSGELMHLNEEGGVTAEYYDESAFNSSLAVGSRLEINGKEAFIKVQTKNARSFSGALMYTTLSKARFYGGFPENKISTVAVQIKPGYDIKKVVDNINKTIYGVRAWDAQVLKSETVSYLTVSSNIGTSVGSLVVFAIISGFFIIGLTLYSSALDRIKDYGTLKAIGATNGYVRKLILTQSFLFAIVGFALAFLLLQLFRIGVQEAGLVFHYSPIQLFAMFLITVFISVGGSLFAIKKINSVEPASVFRG</sequence>
<evidence type="ECO:0000256" key="7">
    <source>
        <dbReference type="SAM" id="Phobius"/>
    </source>
</evidence>
<comment type="subcellular location">
    <subcellularLocation>
        <location evidence="1">Cell membrane</location>
        <topology evidence="1">Multi-pass membrane protein</topology>
    </subcellularLocation>
</comment>
<feature type="transmembrane region" description="Helical" evidence="7">
    <location>
        <begin position="20"/>
        <end position="48"/>
    </location>
</feature>
<feature type="transmembrane region" description="Helical" evidence="7">
    <location>
        <begin position="344"/>
        <end position="365"/>
    </location>
</feature>
<evidence type="ECO:0000256" key="6">
    <source>
        <dbReference type="ARBA" id="ARBA00023136"/>
    </source>
</evidence>
<reference evidence="9 10" key="1">
    <citation type="submission" date="2016-07" db="EMBL/GenBank/DDBJ databases">
        <title>Genome analysis of Sphingobacterium siyangense T12B17.</title>
        <authorList>
            <person name="Xu D."/>
            <person name="Su Y."/>
            <person name="Zheng S."/>
        </authorList>
    </citation>
    <scope>NUCLEOTIDE SEQUENCE [LARGE SCALE GENOMIC DNA]</scope>
    <source>
        <strain evidence="9 10">T12B17</strain>
    </source>
</reference>
<keyword evidence="10" id="KW-1185">Reference proteome</keyword>